<gene>
    <name evidence="2" type="ORF">TM448A00289_0043</name>
    <name evidence="3" type="ORF">TM448B00173_0060</name>
</gene>
<name>A0A6H1ZDI2_9ZZZZ</name>
<evidence type="ECO:0000313" key="2">
    <source>
        <dbReference type="EMBL" id="QJA45976.1"/>
    </source>
</evidence>
<protein>
    <submittedName>
        <fullName evidence="2">Uncharacterized protein</fullName>
    </submittedName>
</protein>
<proteinExistence type="predicted"/>
<organism evidence="2">
    <name type="scientific">viral metagenome</name>
    <dbReference type="NCBI Taxonomy" id="1070528"/>
    <lineage>
        <taxon>unclassified sequences</taxon>
        <taxon>metagenomes</taxon>
        <taxon>organismal metagenomes</taxon>
    </lineage>
</organism>
<accession>A0A6H1ZDI2</accession>
<keyword evidence="1" id="KW-0175">Coiled coil</keyword>
<dbReference type="EMBL" id="MT144595">
    <property type="protein sequence ID" value="QJH94090.1"/>
    <property type="molecule type" value="Genomic_DNA"/>
</dbReference>
<evidence type="ECO:0000256" key="1">
    <source>
        <dbReference type="SAM" id="Coils"/>
    </source>
</evidence>
<feature type="coiled-coil region" evidence="1">
    <location>
        <begin position="37"/>
        <end position="64"/>
    </location>
</feature>
<reference evidence="2" key="1">
    <citation type="submission" date="2020-03" db="EMBL/GenBank/DDBJ databases">
        <title>The deep terrestrial virosphere.</title>
        <authorList>
            <person name="Holmfeldt K."/>
            <person name="Nilsson E."/>
            <person name="Simone D."/>
            <person name="Lopez-Fernandez M."/>
            <person name="Wu X."/>
            <person name="de Brujin I."/>
            <person name="Lundin D."/>
            <person name="Andersson A."/>
            <person name="Bertilsson S."/>
            <person name="Dopson M."/>
        </authorList>
    </citation>
    <scope>NUCLEOTIDE SEQUENCE</scope>
    <source>
        <strain evidence="2">TM448A00289</strain>
        <strain evidence="3">TM448B00173</strain>
    </source>
</reference>
<sequence>MMDFYERADRQDAVGQAEKDGRVADSLDVRMSLLERVSKGEITINEAKKQLEQIKQKAKSIGKITRNQAWKGH</sequence>
<dbReference type="AlphaFoldDB" id="A0A6H1ZDI2"/>
<dbReference type="EMBL" id="MT144000">
    <property type="protein sequence ID" value="QJA45976.1"/>
    <property type="molecule type" value="Genomic_DNA"/>
</dbReference>
<evidence type="ECO:0000313" key="3">
    <source>
        <dbReference type="EMBL" id="QJH94090.1"/>
    </source>
</evidence>